<dbReference type="RefSeq" id="XP_033656798.1">
    <property type="nucleotide sequence ID" value="XM_033793414.1"/>
</dbReference>
<keyword evidence="2" id="KW-0472">Membrane</keyword>
<sequence length="140" mass="15245">MVHHSETSTPSSSSTKDAKLQSRTSSALTQTLSTLSSSTQSRYQVTTSSTASSPFLDLLTVPFQALLVLLLTHAIHYAVQCIGELYEVTSGRRARSRFQIAAGFPWVRVGIGLAMMVAWHALLGRLVVKAWGRQGVLRGR</sequence>
<evidence type="ECO:0000256" key="2">
    <source>
        <dbReference type="SAM" id="Phobius"/>
    </source>
</evidence>
<dbReference type="GeneID" id="54546589"/>
<feature type="region of interest" description="Disordered" evidence="1">
    <location>
        <begin position="1"/>
        <end position="23"/>
    </location>
</feature>
<protein>
    <submittedName>
        <fullName evidence="3">Uncharacterized protein</fullName>
    </submittedName>
</protein>
<evidence type="ECO:0000313" key="3">
    <source>
        <dbReference type="EMBL" id="KAF2279259.1"/>
    </source>
</evidence>
<evidence type="ECO:0000313" key="4">
    <source>
        <dbReference type="Proteomes" id="UP000800097"/>
    </source>
</evidence>
<feature type="compositionally biased region" description="Low complexity" evidence="1">
    <location>
        <begin position="7"/>
        <end position="23"/>
    </location>
</feature>
<keyword evidence="2" id="KW-1133">Transmembrane helix</keyword>
<feature type="transmembrane region" description="Helical" evidence="2">
    <location>
        <begin position="100"/>
        <end position="122"/>
    </location>
</feature>
<dbReference type="AlphaFoldDB" id="A0A6A6JW31"/>
<feature type="transmembrane region" description="Helical" evidence="2">
    <location>
        <begin position="61"/>
        <end position="79"/>
    </location>
</feature>
<proteinExistence type="predicted"/>
<reference evidence="3" key="1">
    <citation type="journal article" date="2020" name="Stud. Mycol.">
        <title>101 Dothideomycetes genomes: a test case for predicting lifestyles and emergence of pathogens.</title>
        <authorList>
            <person name="Haridas S."/>
            <person name="Albert R."/>
            <person name="Binder M."/>
            <person name="Bloem J."/>
            <person name="Labutti K."/>
            <person name="Salamov A."/>
            <person name="Andreopoulos B."/>
            <person name="Baker S."/>
            <person name="Barry K."/>
            <person name="Bills G."/>
            <person name="Bluhm B."/>
            <person name="Cannon C."/>
            <person name="Castanera R."/>
            <person name="Culley D."/>
            <person name="Daum C."/>
            <person name="Ezra D."/>
            <person name="Gonzalez J."/>
            <person name="Henrissat B."/>
            <person name="Kuo A."/>
            <person name="Liang C."/>
            <person name="Lipzen A."/>
            <person name="Lutzoni F."/>
            <person name="Magnuson J."/>
            <person name="Mondo S."/>
            <person name="Nolan M."/>
            <person name="Ohm R."/>
            <person name="Pangilinan J."/>
            <person name="Park H.-J."/>
            <person name="Ramirez L."/>
            <person name="Alfaro M."/>
            <person name="Sun H."/>
            <person name="Tritt A."/>
            <person name="Yoshinaga Y."/>
            <person name="Zwiers L.-H."/>
            <person name="Turgeon B."/>
            <person name="Goodwin S."/>
            <person name="Spatafora J."/>
            <person name="Crous P."/>
            <person name="Grigoriev I."/>
        </authorList>
    </citation>
    <scope>NUCLEOTIDE SEQUENCE</scope>
    <source>
        <strain evidence="3">CBS 379.55</strain>
    </source>
</reference>
<dbReference type="Proteomes" id="UP000800097">
    <property type="component" value="Unassembled WGS sequence"/>
</dbReference>
<accession>A0A6A6JW31</accession>
<keyword evidence="2" id="KW-0812">Transmembrane</keyword>
<evidence type="ECO:0000256" key="1">
    <source>
        <dbReference type="SAM" id="MobiDB-lite"/>
    </source>
</evidence>
<gene>
    <name evidence="3" type="ORF">EI97DRAFT_171038</name>
</gene>
<organism evidence="3 4">
    <name type="scientific">Westerdykella ornata</name>
    <dbReference type="NCBI Taxonomy" id="318751"/>
    <lineage>
        <taxon>Eukaryota</taxon>
        <taxon>Fungi</taxon>
        <taxon>Dikarya</taxon>
        <taxon>Ascomycota</taxon>
        <taxon>Pezizomycotina</taxon>
        <taxon>Dothideomycetes</taxon>
        <taxon>Pleosporomycetidae</taxon>
        <taxon>Pleosporales</taxon>
        <taxon>Sporormiaceae</taxon>
        <taxon>Westerdykella</taxon>
    </lineage>
</organism>
<keyword evidence="4" id="KW-1185">Reference proteome</keyword>
<name>A0A6A6JW31_WESOR</name>
<dbReference type="EMBL" id="ML986486">
    <property type="protein sequence ID" value="KAF2279259.1"/>
    <property type="molecule type" value="Genomic_DNA"/>
</dbReference>